<gene>
    <name evidence="4 7" type="primary">msrA</name>
    <name evidence="7" type="ORF">MTR62_18235</name>
</gene>
<dbReference type="GO" id="GO:0008113">
    <property type="term" value="F:peptide-methionine (S)-S-oxide reductase activity"/>
    <property type="evidence" value="ECO:0007669"/>
    <property type="project" value="UniProtKB-EC"/>
</dbReference>
<dbReference type="SUPFAM" id="SSF55068">
    <property type="entry name" value="Peptide methionine sulfoxide reductase"/>
    <property type="match status" value="1"/>
</dbReference>
<dbReference type="InterPro" id="IPR002569">
    <property type="entry name" value="Met_Sox_Rdtase_MsrA_dom"/>
</dbReference>
<evidence type="ECO:0000313" key="8">
    <source>
        <dbReference type="Proteomes" id="UP001162881"/>
    </source>
</evidence>
<comment type="caution">
    <text evidence="7">The sequence shown here is derived from an EMBL/GenBank/DDBJ whole genome shotgun (WGS) entry which is preliminary data.</text>
</comment>
<reference evidence="7" key="1">
    <citation type="submission" date="2022-03" db="EMBL/GenBank/DDBJ databases">
        <title>Identification of a novel bacterium isolated from mangrove sediments.</title>
        <authorList>
            <person name="Pan X."/>
        </authorList>
    </citation>
    <scope>NUCLEOTIDE SEQUENCE</scope>
    <source>
        <strain evidence="7">B1949</strain>
    </source>
</reference>
<comment type="catalytic activity">
    <reaction evidence="2 4">
        <text>L-methionyl-[protein] + [thioredoxin]-disulfide + H2O = L-methionyl-(S)-S-oxide-[protein] + [thioredoxin]-dithiol</text>
        <dbReference type="Rhea" id="RHEA:14217"/>
        <dbReference type="Rhea" id="RHEA-COMP:10698"/>
        <dbReference type="Rhea" id="RHEA-COMP:10700"/>
        <dbReference type="Rhea" id="RHEA-COMP:12313"/>
        <dbReference type="Rhea" id="RHEA-COMP:12315"/>
        <dbReference type="ChEBI" id="CHEBI:15377"/>
        <dbReference type="ChEBI" id="CHEBI:16044"/>
        <dbReference type="ChEBI" id="CHEBI:29950"/>
        <dbReference type="ChEBI" id="CHEBI:44120"/>
        <dbReference type="ChEBI" id="CHEBI:50058"/>
        <dbReference type="EC" id="1.8.4.11"/>
    </reaction>
</comment>
<feature type="active site" evidence="4">
    <location>
        <position position="81"/>
    </location>
</feature>
<organism evidence="7 8">
    <name type="scientific">Novosphingobium organovorum</name>
    <dbReference type="NCBI Taxonomy" id="2930092"/>
    <lineage>
        <taxon>Bacteria</taxon>
        <taxon>Pseudomonadati</taxon>
        <taxon>Pseudomonadota</taxon>
        <taxon>Alphaproteobacteria</taxon>
        <taxon>Sphingomonadales</taxon>
        <taxon>Sphingomonadaceae</taxon>
        <taxon>Novosphingobium</taxon>
    </lineage>
</organism>
<proteinExistence type="inferred from homology"/>
<dbReference type="RefSeq" id="WP_244023621.1">
    <property type="nucleotide sequence ID" value="NZ_JALHLF010000121.1"/>
</dbReference>
<keyword evidence="1 4" id="KW-0560">Oxidoreductase</keyword>
<accession>A0ABT0BHR8</accession>
<dbReference type="NCBIfam" id="TIGR00401">
    <property type="entry name" value="msrA"/>
    <property type="match status" value="1"/>
</dbReference>
<dbReference type="PANTHER" id="PTHR43774:SF1">
    <property type="entry name" value="PEPTIDE METHIONINE SULFOXIDE REDUCTASE MSRA 2"/>
    <property type="match status" value="1"/>
</dbReference>
<keyword evidence="8" id="KW-1185">Reference proteome</keyword>
<dbReference type="EMBL" id="JALHLF010000121">
    <property type="protein sequence ID" value="MCJ2184611.1"/>
    <property type="molecule type" value="Genomic_DNA"/>
</dbReference>
<sequence length="247" mass="26589">MAYRGSFRSARQPTRVIAALLVLASLTGIVLMVHAQRASAAPPALPDPPPSTSRSAPAPAPPPGTSGKRAARQSAVLAGGCFWGVEDVFNHVRGVTSVTAGYAGGTRQSANYLAVSSERTGHAEAVRVIFDPVRISYGQLLKVFFAVAHDPTQVNRQTPDVGPSYRSAIFPQNPEQERIARAYIRRIEAAGVFARPLATRIENGTFYPAEAVHQDFARKNPTNGYIVRWDKPKVVALKTAFPALYSP</sequence>
<feature type="domain" description="Peptide methionine sulphoxide reductase MsrA" evidence="6">
    <location>
        <begin position="75"/>
        <end position="225"/>
    </location>
</feature>
<comment type="catalytic activity">
    <reaction evidence="3 4">
        <text>[thioredoxin]-disulfide + L-methionine + H2O = L-methionine (S)-S-oxide + [thioredoxin]-dithiol</text>
        <dbReference type="Rhea" id="RHEA:19993"/>
        <dbReference type="Rhea" id="RHEA-COMP:10698"/>
        <dbReference type="Rhea" id="RHEA-COMP:10700"/>
        <dbReference type="ChEBI" id="CHEBI:15377"/>
        <dbReference type="ChEBI" id="CHEBI:29950"/>
        <dbReference type="ChEBI" id="CHEBI:50058"/>
        <dbReference type="ChEBI" id="CHEBI:57844"/>
        <dbReference type="ChEBI" id="CHEBI:58772"/>
        <dbReference type="EC" id="1.8.4.11"/>
    </reaction>
</comment>
<dbReference type="Proteomes" id="UP001162881">
    <property type="component" value="Unassembled WGS sequence"/>
</dbReference>
<dbReference type="Gene3D" id="3.30.1060.10">
    <property type="entry name" value="Peptide methionine sulphoxide reductase MsrA"/>
    <property type="match status" value="1"/>
</dbReference>
<evidence type="ECO:0000256" key="3">
    <source>
        <dbReference type="ARBA" id="ARBA00048782"/>
    </source>
</evidence>
<comment type="function">
    <text evidence="4">Has an important function as a repair enzyme for proteins that have been inactivated by oxidation. Catalyzes the reversible oxidation-reduction of methionine sulfoxide in proteins to methionine.</text>
</comment>
<evidence type="ECO:0000259" key="6">
    <source>
        <dbReference type="Pfam" id="PF01625"/>
    </source>
</evidence>
<dbReference type="InterPro" id="IPR036509">
    <property type="entry name" value="Met_Sox_Rdtase_MsrA_sf"/>
</dbReference>
<dbReference type="EC" id="1.8.4.11" evidence="4"/>
<dbReference type="HAMAP" id="MF_01401">
    <property type="entry name" value="MsrA"/>
    <property type="match status" value="1"/>
</dbReference>
<evidence type="ECO:0000256" key="5">
    <source>
        <dbReference type="SAM" id="MobiDB-lite"/>
    </source>
</evidence>
<name>A0ABT0BHR8_9SPHN</name>
<dbReference type="Pfam" id="PF01625">
    <property type="entry name" value="PMSR"/>
    <property type="match status" value="1"/>
</dbReference>
<dbReference type="PANTHER" id="PTHR43774">
    <property type="entry name" value="PEPTIDE METHIONINE SULFOXIDE REDUCTASE"/>
    <property type="match status" value="1"/>
</dbReference>
<protein>
    <recommendedName>
        <fullName evidence="4">Peptide methionine sulfoxide reductase MsrA</fullName>
        <shortName evidence="4">Protein-methionine-S-oxide reductase</shortName>
        <ecNumber evidence="4">1.8.4.11</ecNumber>
    </recommendedName>
    <alternativeName>
        <fullName evidence="4">Peptide-methionine (S)-S-oxide reductase</fullName>
        <shortName evidence="4">Peptide Met(O) reductase</shortName>
    </alternativeName>
</protein>
<evidence type="ECO:0000256" key="2">
    <source>
        <dbReference type="ARBA" id="ARBA00047806"/>
    </source>
</evidence>
<evidence type="ECO:0000256" key="4">
    <source>
        <dbReference type="HAMAP-Rule" id="MF_01401"/>
    </source>
</evidence>
<feature type="region of interest" description="Disordered" evidence="5">
    <location>
        <begin position="40"/>
        <end position="71"/>
    </location>
</feature>
<evidence type="ECO:0000256" key="1">
    <source>
        <dbReference type="ARBA" id="ARBA00023002"/>
    </source>
</evidence>
<evidence type="ECO:0000313" key="7">
    <source>
        <dbReference type="EMBL" id="MCJ2184611.1"/>
    </source>
</evidence>
<comment type="similarity">
    <text evidence="4">Belongs to the MsrA Met sulfoxide reductase family.</text>
</comment>